<evidence type="ECO:0000256" key="1">
    <source>
        <dbReference type="SAM" id="MobiDB-lite"/>
    </source>
</evidence>
<reference evidence="3" key="2">
    <citation type="submission" date="2015-01" db="EMBL/GenBank/DDBJ databases">
        <title>Evolutionary Origins and Diversification of the Mycorrhizal Mutualists.</title>
        <authorList>
            <consortium name="DOE Joint Genome Institute"/>
            <consortium name="Mycorrhizal Genomics Consortium"/>
            <person name="Kohler A."/>
            <person name="Kuo A."/>
            <person name="Nagy L.G."/>
            <person name="Floudas D."/>
            <person name="Copeland A."/>
            <person name="Barry K.W."/>
            <person name="Cichocki N."/>
            <person name="Veneault-Fourrey C."/>
            <person name="LaButti K."/>
            <person name="Lindquist E.A."/>
            <person name="Lipzen A."/>
            <person name="Lundell T."/>
            <person name="Morin E."/>
            <person name="Murat C."/>
            <person name="Riley R."/>
            <person name="Ohm R."/>
            <person name="Sun H."/>
            <person name="Tunlid A."/>
            <person name="Henrissat B."/>
            <person name="Grigoriev I.V."/>
            <person name="Hibbett D.S."/>
            <person name="Martin F."/>
        </authorList>
    </citation>
    <scope>NUCLEOTIDE SEQUENCE [LARGE SCALE GENOMIC DNA]</scope>
    <source>
        <strain evidence="3">LaAM-08-1</strain>
    </source>
</reference>
<evidence type="ECO:0000313" key="3">
    <source>
        <dbReference type="Proteomes" id="UP000054477"/>
    </source>
</evidence>
<proteinExistence type="predicted"/>
<keyword evidence="3" id="KW-1185">Reference proteome</keyword>
<feature type="compositionally biased region" description="Pro residues" evidence="1">
    <location>
        <begin position="18"/>
        <end position="30"/>
    </location>
</feature>
<name>A0A0C9XAM8_9AGAR</name>
<feature type="compositionally biased region" description="Low complexity" evidence="1">
    <location>
        <begin position="74"/>
        <end position="89"/>
    </location>
</feature>
<protein>
    <submittedName>
        <fullName evidence="2">Uncharacterized protein</fullName>
    </submittedName>
</protein>
<feature type="compositionally biased region" description="Low complexity" evidence="1">
    <location>
        <begin position="42"/>
        <end position="57"/>
    </location>
</feature>
<dbReference type="Proteomes" id="UP000054477">
    <property type="component" value="Unassembled WGS sequence"/>
</dbReference>
<accession>A0A0C9XAM8</accession>
<dbReference type="AlphaFoldDB" id="A0A0C9XAM8"/>
<gene>
    <name evidence="2" type="ORF">K443DRAFT_680767</name>
</gene>
<dbReference type="EMBL" id="KN838668">
    <property type="protein sequence ID" value="KIJ98478.1"/>
    <property type="molecule type" value="Genomic_DNA"/>
</dbReference>
<reference evidence="2 3" key="1">
    <citation type="submission" date="2014-04" db="EMBL/GenBank/DDBJ databases">
        <authorList>
            <consortium name="DOE Joint Genome Institute"/>
            <person name="Kuo A."/>
            <person name="Kohler A."/>
            <person name="Nagy L.G."/>
            <person name="Floudas D."/>
            <person name="Copeland A."/>
            <person name="Barry K.W."/>
            <person name="Cichocki N."/>
            <person name="Veneault-Fourrey C."/>
            <person name="LaButti K."/>
            <person name="Lindquist E.A."/>
            <person name="Lipzen A."/>
            <person name="Lundell T."/>
            <person name="Morin E."/>
            <person name="Murat C."/>
            <person name="Sun H."/>
            <person name="Tunlid A."/>
            <person name="Henrissat B."/>
            <person name="Grigoriev I.V."/>
            <person name="Hibbett D.S."/>
            <person name="Martin F."/>
            <person name="Nordberg H.P."/>
            <person name="Cantor M.N."/>
            <person name="Hua S.X."/>
        </authorList>
    </citation>
    <scope>NUCLEOTIDE SEQUENCE [LARGE SCALE GENOMIC DNA]</scope>
    <source>
        <strain evidence="2 3">LaAM-08-1</strain>
    </source>
</reference>
<sequence length="195" mass="21042">MSHQKNRCTPGEYQQHVPNPPKPQGPPNRPSPKTHQQPASISQSRPQQLQPASAPPSKRFLPTQAILKEPPPYLSLAPSDSPAPAAALESPPPNVTNPLPSRSSRWGPPKNPPEIYARPPIGEVHVESPAATFLAAPNLRPKAIKIVSPLPGKRARGRAARMRKWAEAMAATLDGDVHVSDFELLDVFDGDSGED</sequence>
<organism evidence="2 3">
    <name type="scientific">Laccaria amethystina LaAM-08-1</name>
    <dbReference type="NCBI Taxonomy" id="1095629"/>
    <lineage>
        <taxon>Eukaryota</taxon>
        <taxon>Fungi</taxon>
        <taxon>Dikarya</taxon>
        <taxon>Basidiomycota</taxon>
        <taxon>Agaricomycotina</taxon>
        <taxon>Agaricomycetes</taxon>
        <taxon>Agaricomycetidae</taxon>
        <taxon>Agaricales</taxon>
        <taxon>Agaricineae</taxon>
        <taxon>Hydnangiaceae</taxon>
        <taxon>Laccaria</taxon>
    </lineage>
</organism>
<dbReference type="HOGENOM" id="CLU_1396533_0_0_1"/>
<feature type="region of interest" description="Disordered" evidence="1">
    <location>
        <begin position="1"/>
        <end position="120"/>
    </location>
</feature>
<evidence type="ECO:0000313" key="2">
    <source>
        <dbReference type="EMBL" id="KIJ98478.1"/>
    </source>
</evidence>